<evidence type="ECO:0000313" key="16">
    <source>
        <dbReference type="EMBL" id="TXG73953.1"/>
    </source>
</evidence>
<keyword evidence="8" id="KW-0862">Zinc</keyword>
<dbReference type="Gene3D" id="3.30.1490.180">
    <property type="entry name" value="RNA polymerase ii"/>
    <property type="match status" value="1"/>
</dbReference>
<evidence type="ECO:0000256" key="7">
    <source>
        <dbReference type="ARBA" id="ARBA00022723"/>
    </source>
</evidence>
<dbReference type="InterPro" id="IPR035698">
    <property type="entry name" value="RNAP_III_Rpc1_C"/>
</dbReference>
<feature type="compositionally biased region" description="Basic residues" evidence="14">
    <location>
        <begin position="144"/>
        <end position="154"/>
    </location>
</feature>
<dbReference type="InterPro" id="IPR007080">
    <property type="entry name" value="RNA_pol_Rpb1_1"/>
</dbReference>
<dbReference type="Pfam" id="PF04997">
    <property type="entry name" value="RNA_pol_Rpb1_1"/>
    <property type="match status" value="2"/>
</dbReference>
<evidence type="ECO:0000313" key="17">
    <source>
        <dbReference type="Proteomes" id="UP000323000"/>
    </source>
</evidence>
<dbReference type="GO" id="GO:0000428">
    <property type="term" value="C:DNA-directed RNA polymerase complex"/>
    <property type="evidence" value="ECO:0007669"/>
    <property type="project" value="UniProtKB-KW"/>
</dbReference>
<dbReference type="GO" id="GO:0003677">
    <property type="term" value="F:DNA binding"/>
    <property type="evidence" value="ECO:0007669"/>
    <property type="project" value="InterPro"/>
</dbReference>
<dbReference type="OrthoDB" id="270392at2759"/>
<keyword evidence="7" id="KW-0479">Metal-binding</keyword>
<evidence type="ECO:0000256" key="14">
    <source>
        <dbReference type="SAM" id="MobiDB-lite"/>
    </source>
</evidence>
<dbReference type="Pfam" id="PF04983">
    <property type="entry name" value="RNA_pol_Rpb1_3"/>
    <property type="match status" value="1"/>
</dbReference>
<keyword evidence="9" id="KW-0460">Magnesium</keyword>
<keyword evidence="10 13" id="KW-0804">Transcription</keyword>
<proteinExistence type="inferred from homology"/>
<keyword evidence="6 13" id="KW-0548">Nucleotidyltransferase</keyword>
<evidence type="ECO:0000259" key="15">
    <source>
        <dbReference type="SMART" id="SM00663"/>
    </source>
</evidence>
<dbReference type="Gene3D" id="1.10.150.390">
    <property type="match status" value="1"/>
</dbReference>
<evidence type="ECO:0000256" key="12">
    <source>
        <dbReference type="ARBA" id="ARBA00048552"/>
    </source>
</evidence>
<evidence type="ECO:0000256" key="13">
    <source>
        <dbReference type="RuleBase" id="RU004279"/>
    </source>
</evidence>
<comment type="subcellular location">
    <subcellularLocation>
        <location evidence="1">Nucleus</location>
    </subcellularLocation>
</comment>
<dbReference type="FunFam" id="1.10.150.390:FF:000004">
    <property type="entry name" value="DNA-directed RNA polymerase subunit"/>
    <property type="match status" value="1"/>
</dbReference>
<keyword evidence="4 13" id="KW-0240">DNA-directed RNA polymerase</keyword>
<dbReference type="InterPro" id="IPR044893">
    <property type="entry name" value="RNA_pol_Rpb1_clamp_domain"/>
</dbReference>
<comment type="catalytic activity">
    <reaction evidence="12 13">
        <text>RNA(n) + a ribonucleoside 5'-triphosphate = RNA(n+1) + diphosphate</text>
        <dbReference type="Rhea" id="RHEA:21248"/>
        <dbReference type="Rhea" id="RHEA-COMP:14527"/>
        <dbReference type="Rhea" id="RHEA-COMP:17342"/>
        <dbReference type="ChEBI" id="CHEBI:33019"/>
        <dbReference type="ChEBI" id="CHEBI:61557"/>
        <dbReference type="ChEBI" id="CHEBI:140395"/>
        <dbReference type="EC" id="2.7.7.6"/>
    </reaction>
</comment>
<evidence type="ECO:0000256" key="11">
    <source>
        <dbReference type="ARBA" id="ARBA00023242"/>
    </source>
</evidence>
<dbReference type="EC" id="2.7.7.6" evidence="13"/>
<feature type="domain" description="RNA polymerase N-terminal" evidence="15">
    <location>
        <begin position="288"/>
        <end position="599"/>
    </location>
</feature>
<dbReference type="InterPro" id="IPR000722">
    <property type="entry name" value="RNA_pol_asu"/>
</dbReference>
<sequence>MQQHQKAGLAFTKEPFIGNGGPRRIESIQFSMMSGEEIMKAAEVQVYLGRYYNSNGVPYEGGLLDRRMGPANKRASNCTTCHGDFGDCPGHYGYVHLALPVYNVGYMATILNILKCICKTTSDKEEDAGSLPAGRQAGSEPPQSRRRRPRGVRKLRSLSCSRILLDEKLRKEFLKKMRNPNMEDLRKSELLKSIVKKCNTMANKACSRCGYINGMVKKAVTVLGIIHDRSKVNDESLEQFKSAIFHTKEPKAPINAVTYMIDPIKVLYLFKRMTDEDCEMLYLSDRPMKLIITNLAVPPIAIRPSVVMDDGLMSNENDITVRMKSIIQANNNLRHQLLDGNTAFKCLDGWEVLQFEVAQYINSDVRGIPFSMQASKSLSGFVQRLTGKQGRFRSNLSGKRVEYTGRTVISPDPNLKITEVGIPIQMAQILTYPECVSHHNIKKLRQCVRNGPDKYPGARMVRYPDGISRQDSQLILVLFGNIKFRIADQLKVGCIVDRYLEDGDLVLFNRQPSLHRMSMMCHRARIMPWKTLRFNESVCNPYNADFDGDEMNLHVPQTEEARTEALMLMGVQNNLCTPKNGEILIASTQDFLTSSFLITRKDTFYDRAAFSLMCCYMGDGMDLIDLPSPAILKPIELWTGKQLFSVLLRPHASMRVYLNLTVKEKTYSNKLIRTEGDEEIRIETMCPNDGFVYIRNSELISGQLGKATLGNGNKDGLYSVLLRDYNSLGASVCMNRLAKLSARWIGNHGFSIGIDDVQPKKELSDKKGKLISENYEVCNVKINEFNEGKLKLKSGCDSAQTLEAVITDILNRIREDAGKECMKGLPWRNSPLIMSQCGSKGSPINISQMVACVGQQSVGGRRAPNGFIDRSLPHFPRQSKSPAAKGFVANSFYSGLTATEFFFHTMGGREGLVDTAVKTADTGYMSRRLMKALEDLFIHYDNTVRNASRGIVQFLYGDDGMDPVEMEGNSGDPLNFGRLLLNVEATCPARGNKYLSPQEISEMVEKQVAGYGMNPDKTCSEAFINSLRKFFESHREKLERKKKLVEDFSGDRKSEILEEVAHKISGITERQLEVFMETCISRYRLKKIEAGTAVGAIGAQSIGEPGTQMTLKTFHFAGVASMNITQGVPRINEIINGSKRTSTPIISAELDCDDNQNSARVVKGRIEKTVLGQVAKSLKIVMTSRKAAIVIVLDMETIQDANLCINADTVKESILQTPRLKLKQQNITVLDVRKLEIVLPVDKSKIHFVLHNLKNVLPMVIVKGIKTVERAVIAEKDKEKKKVNENEEVKKKFRLLVEGFCSLANCAGPHNSEAAHGLFISMVDARCGIKAYQGFDPWPCGAPPLSRIGLTAPSMQCAASEFTDLQAVMGTDGIDGHKTKSNNITEVHKTLGIEAARTCIIDEIGETMKHHGMSIDIRHMMLLGDVMTFMGEVLGIQRFGIQKMGRGVLMLASFERAADHLFNASVNGRDDKIEGVSECIIMGTQMKFGTGIIEVRQRDIVPPLLSYGDGVHNSPCLLIS</sequence>
<dbReference type="InterPro" id="IPR007081">
    <property type="entry name" value="RNA_pol_Rpb1_5"/>
</dbReference>
<dbReference type="InterPro" id="IPR007083">
    <property type="entry name" value="RNA_pol_Rpb1_4"/>
</dbReference>
<dbReference type="SMART" id="SM00663">
    <property type="entry name" value="RPOLA_N"/>
    <property type="match status" value="1"/>
</dbReference>
<keyword evidence="17" id="KW-1185">Reference proteome</keyword>
<evidence type="ECO:0000256" key="6">
    <source>
        <dbReference type="ARBA" id="ARBA00022695"/>
    </source>
</evidence>
<evidence type="ECO:0000256" key="8">
    <source>
        <dbReference type="ARBA" id="ARBA00022833"/>
    </source>
</evidence>
<dbReference type="Pfam" id="PF00623">
    <property type="entry name" value="RNA_pol_Rpb1_2"/>
    <property type="match status" value="1"/>
</dbReference>
<dbReference type="Gene3D" id="6.10.250.2940">
    <property type="match status" value="1"/>
</dbReference>
<dbReference type="InterPro" id="IPR038120">
    <property type="entry name" value="Rpb1_funnel_sf"/>
</dbReference>
<dbReference type="InterPro" id="IPR042102">
    <property type="entry name" value="RNA_pol_Rpb1_3_sf"/>
</dbReference>
<comment type="subunit">
    <text evidence="3">Component of the RNA polymerase III (Pol III) complex consisting of 17 subunits.</text>
</comment>
<organism evidence="16 17">
    <name type="scientific">Acer yangbiense</name>
    <dbReference type="NCBI Taxonomy" id="1000413"/>
    <lineage>
        <taxon>Eukaryota</taxon>
        <taxon>Viridiplantae</taxon>
        <taxon>Streptophyta</taxon>
        <taxon>Embryophyta</taxon>
        <taxon>Tracheophyta</taxon>
        <taxon>Spermatophyta</taxon>
        <taxon>Magnoliopsida</taxon>
        <taxon>eudicotyledons</taxon>
        <taxon>Gunneridae</taxon>
        <taxon>Pentapetalae</taxon>
        <taxon>rosids</taxon>
        <taxon>malvids</taxon>
        <taxon>Sapindales</taxon>
        <taxon>Sapindaceae</taxon>
        <taxon>Hippocastanoideae</taxon>
        <taxon>Acereae</taxon>
        <taxon>Acer</taxon>
    </lineage>
</organism>
<dbReference type="CDD" id="cd02583">
    <property type="entry name" value="RNAP_III_RPC1_N"/>
    <property type="match status" value="1"/>
</dbReference>
<keyword evidence="5 13" id="KW-0808">Transferase</keyword>
<evidence type="ECO:0000256" key="10">
    <source>
        <dbReference type="ARBA" id="ARBA00023163"/>
    </source>
</evidence>
<dbReference type="Gene3D" id="1.10.132.30">
    <property type="match status" value="1"/>
</dbReference>
<dbReference type="Gene3D" id="2.40.40.20">
    <property type="match status" value="1"/>
</dbReference>
<evidence type="ECO:0000256" key="9">
    <source>
        <dbReference type="ARBA" id="ARBA00022842"/>
    </source>
</evidence>
<dbReference type="InterPro" id="IPR007066">
    <property type="entry name" value="RNA_pol_Rpb1_3"/>
</dbReference>
<dbReference type="PANTHER" id="PTHR48446:SF1">
    <property type="entry name" value="DNA-DIRECTED RNA POLYMERASE SUBUNIT BETA' N-TERMINAL SECTION"/>
    <property type="match status" value="1"/>
</dbReference>
<comment type="similarity">
    <text evidence="2 13">Belongs to the RNA polymerase beta' chain family.</text>
</comment>
<dbReference type="EMBL" id="VAHF01000001">
    <property type="protein sequence ID" value="TXG73953.1"/>
    <property type="molecule type" value="Genomic_DNA"/>
</dbReference>
<accession>A0A5C7IXN8</accession>
<dbReference type="GO" id="GO:0046872">
    <property type="term" value="F:metal ion binding"/>
    <property type="evidence" value="ECO:0007669"/>
    <property type="project" value="UniProtKB-KW"/>
</dbReference>
<dbReference type="Gene3D" id="4.10.860.120">
    <property type="entry name" value="RNA polymerase II, clamp domain"/>
    <property type="match status" value="1"/>
</dbReference>
<dbReference type="InterPro" id="IPR015700">
    <property type="entry name" value="RPC1"/>
</dbReference>
<dbReference type="SUPFAM" id="SSF64484">
    <property type="entry name" value="beta and beta-prime subunits of DNA dependent RNA-polymerase"/>
    <property type="match status" value="2"/>
</dbReference>
<evidence type="ECO:0000256" key="4">
    <source>
        <dbReference type="ARBA" id="ARBA00022478"/>
    </source>
</evidence>
<feature type="region of interest" description="Disordered" evidence="14">
    <location>
        <begin position="125"/>
        <end position="154"/>
    </location>
</feature>
<evidence type="ECO:0000256" key="3">
    <source>
        <dbReference type="ARBA" id="ARBA00011206"/>
    </source>
</evidence>
<dbReference type="GO" id="GO:0006351">
    <property type="term" value="P:DNA-templated transcription"/>
    <property type="evidence" value="ECO:0007669"/>
    <property type="project" value="InterPro"/>
</dbReference>
<dbReference type="Gene3D" id="6.20.50.80">
    <property type="match status" value="1"/>
</dbReference>
<dbReference type="GO" id="GO:0003899">
    <property type="term" value="F:DNA-directed RNA polymerase activity"/>
    <property type="evidence" value="ECO:0007669"/>
    <property type="project" value="UniProtKB-EC"/>
</dbReference>
<gene>
    <name evidence="16" type="ORF">EZV62_002532</name>
</gene>
<reference evidence="17" key="1">
    <citation type="journal article" date="2019" name="Gigascience">
        <title>De novo genome assembly of the endangered Acer yangbiense, a plant species with extremely small populations endemic to Yunnan Province, China.</title>
        <authorList>
            <person name="Yang J."/>
            <person name="Wariss H.M."/>
            <person name="Tao L."/>
            <person name="Zhang R."/>
            <person name="Yun Q."/>
            <person name="Hollingsworth P."/>
            <person name="Dao Z."/>
            <person name="Luo G."/>
            <person name="Guo H."/>
            <person name="Ma Y."/>
            <person name="Sun W."/>
        </authorList>
    </citation>
    <scope>NUCLEOTIDE SEQUENCE [LARGE SCALE GENOMIC DNA]</scope>
    <source>
        <strain evidence="17">cv. Malutang</strain>
    </source>
</reference>
<evidence type="ECO:0000256" key="5">
    <source>
        <dbReference type="ARBA" id="ARBA00022679"/>
    </source>
</evidence>
<evidence type="ECO:0000256" key="1">
    <source>
        <dbReference type="ARBA" id="ARBA00004123"/>
    </source>
</evidence>
<protein>
    <recommendedName>
        <fullName evidence="13">DNA-directed RNA polymerase subunit</fullName>
        <ecNumber evidence="13">2.7.7.6</ecNumber>
    </recommendedName>
</protein>
<dbReference type="FunFam" id="1.10.274.100:FF:000007">
    <property type="entry name" value="DNA-directed RNA polymerase subunit"/>
    <property type="match status" value="1"/>
</dbReference>
<comment type="caution">
    <text evidence="16">The sequence shown here is derived from an EMBL/GenBank/DDBJ whole genome shotgun (WGS) entry which is preliminary data.</text>
</comment>
<dbReference type="InterPro" id="IPR006592">
    <property type="entry name" value="RNA_pol_N"/>
</dbReference>
<dbReference type="PANTHER" id="PTHR48446">
    <property type="entry name" value="DNA-DIRECTED RNA POLYMERASE SUBUNIT BETA' N-TERMINAL SECTION"/>
    <property type="match status" value="1"/>
</dbReference>
<evidence type="ECO:0000256" key="2">
    <source>
        <dbReference type="ARBA" id="ARBA00006460"/>
    </source>
</evidence>
<dbReference type="GO" id="GO:0005634">
    <property type="term" value="C:nucleus"/>
    <property type="evidence" value="ECO:0007669"/>
    <property type="project" value="UniProtKB-SubCell"/>
</dbReference>
<dbReference type="Proteomes" id="UP000323000">
    <property type="component" value="Chromosome 1"/>
</dbReference>
<dbReference type="Pfam" id="PF04998">
    <property type="entry name" value="RNA_pol_Rpb1_5"/>
    <property type="match status" value="1"/>
</dbReference>
<dbReference type="Pfam" id="PF05000">
    <property type="entry name" value="RNA_pol_Rpb1_4"/>
    <property type="match status" value="1"/>
</dbReference>
<dbReference type="InterPro" id="IPR035697">
    <property type="entry name" value="RNAP_III_RPC1_N"/>
</dbReference>
<name>A0A5C7IXN8_9ROSI</name>
<keyword evidence="11" id="KW-0539">Nucleus</keyword>
<dbReference type="FunFam" id="2.40.40.20:FF:000019">
    <property type="entry name" value="DNA-directed RNA polymerase II subunit RPB1"/>
    <property type="match status" value="1"/>
</dbReference>
<dbReference type="CDD" id="cd02736">
    <property type="entry name" value="RNAP_III_Rpc1_C"/>
    <property type="match status" value="1"/>
</dbReference>
<dbReference type="Gene3D" id="1.10.274.100">
    <property type="entry name" value="RNA polymerase Rpb1, domain 3"/>
    <property type="match status" value="1"/>
</dbReference>
<comment type="function">
    <text evidence="13">DNA-dependent RNA polymerase catalyzes the transcription of DNA into RNA using the four ribonucleoside triphosphates as substrates.</text>
</comment>